<accession>A0A645BM13</accession>
<organism evidence="1">
    <name type="scientific">bioreactor metagenome</name>
    <dbReference type="NCBI Taxonomy" id="1076179"/>
    <lineage>
        <taxon>unclassified sequences</taxon>
        <taxon>metagenomes</taxon>
        <taxon>ecological metagenomes</taxon>
    </lineage>
</organism>
<protein>
    <submittedName>
        <fullName evidence="1">Uncharacterized protein</fullName>
    </submittedName>
</protein>
<sequence>MRLVRQRQQGNDDISVRHARRQCGRFALAHQQLLQLGKSLFLALIEKRLKGHDRRIFMDAIVVIGAAIDGDALAFQKSFHADKQVFHECHVFVEPDILLFEQLAADQKSANAAHDVRFTASEARLGDDVRDNIIEDAYLFDGLRLFHQNRNGAFLRFFDIIAHADVRLRSHKCRKHPFVHVRIHPVIRIDESDILPGRCAQTVVSRFRHAAVQFVNQADPIVFGS</sequence>
<dbReference type="EMBL" id="VSSQ01020594">
    <property type="protein sequence ID" value="MPM65581.1"/>
    <property type="molecule type" value="Genomic_DNA"/>
</dbReference>
<dbReference type="AlphaFoldDB" id="A0A645BM13"/>
<name>A0A645BM13_9ZZZZ</name>
<evidence type="ECO:0000313" key="1">
    <source>
        <dbReference type="EMBL" id="MPM65581.1"/>
    </source>
</evidence>
<comment type="caution">
    <text evidence="1">The sequence shown here is derived from an EMBL/GenBank/DDBJ whole genome shotgun (WGS) entry which is preliminary data.</text>
</comment>
<reference evidence="1" key="1">
    <citation type="submission" date="2019-08" db="EMBL/GenBank/DDBJ databases">
        <authorList>
            <person name="Kucharzyk K."/>
            <person name="Murdoch R.W."/>
            <person name="Higgins S."/>
            <person name="Loffler F."/>
        </authorList>
    </citation>
    <scope>NUCLEOTIDE SEQUENCE</scope>
</reference>
<proteinExistence type="predicted"/>
<gene>
    <name evidence="1" type="ORF">SDC9_112478</name>
</gene>